<proteinExistence type="predicted"/>
<dbReference type="AlphaFoldDB" id="A0A376LH28"/>
<sequence length="140" mass="15769">MPSRADGQAKRPRSSRFGQEAQSVTGGPQQFNLTAAAAPENENMAGHGIVFQRRLYFRSQAVEAISHIGDTGNQPNFWSRKVTGSSLQFLYQQSQELFADIAIEAERPVPERYLTADTEGFRVLCERFWLFGSCIESHRK</sequence>
<dbReference type="EMBL" id="UGAB01000002">
    <property type="protein sequence ID" value="STF43516.1"/>
    <property type="molecule type" value="Genomic_DNA"/>
</dbReference>
<reference evidence="2 3" key="1">
    <citation type="submission" date="2018-06" db="EMBL/GenBank/DDBJ databases">
        <authorList>
            <consortium name="Pathogen Informatics"/>
            <person name="Doyle S."/>
        </authorList>
    </citation>
    <scope>NUCLEOTIDE SEQUENCE [LARGE SCALE GENOMIC DNA]</scope>
    <source>
        <strain evidence="2 3">NCTC7928</strain>
    </source>
</reference>
<evidence type="ECO:0000313" key="2">
    <source>
        <dbReference type="EMBL" id="STF43516.1"/>
    </source>
</evidence>
<dbReference type="Proteomes" id="UP000254877">
    <property type="component" value="Unassembled WGS sequence"/>
</dbReference>
<protein>
    <submittedName>
        <fullName evidence="2">Uncharacterized protein</fullName>
    </submittedName>
</protein>
<organism evidence="2 3">
    <name type="scientific">Escherichia coli</name>
    <dbReference type="NCBI Taxonomy" id="562"/>
    <lineage>
        <taxon>Bacteria</taxon>
        <taxon>Pseudomonadati</taxon>
        <taxon>Pseudomonadota</taxon>
        <taxon>Gammaproteobacteria</taxon>
        <taxon>Enterobacterales</taxon>
        <taxon>Enterobacteriaceae</taxon>
        <taxon>Escherichia</taxon>
    </lineage>
</organism>
<evidence type="ECO:0000256" key="1">
    <source>
        <dbReference type="SAM" id="MobiDB-lite"/>
    </source>
</evidence>
<name>A0A376LH28_ECOLX</name>
<gene>
    <name evidence="2" type="ORF">NCTC7928_04213</name>
</gene>
<evidence type="ECO:0000313" key="3">
    <source>
        <dbReference type="Proteomes" id="UP000254877"/>
    </source>
</evidence>
<feature type="compositionally biased region" description="Polar residues" evidence="1">
    <location>
        <begin position="16"/>
        <end position="33"/>
    </location>
</feature>
<accession>A0A376LH28</accession>
<feature type="region of interest" description="Disordered" evidence="1">
    <location>
        <begin position="1"/>
        <end position="38"/>
    </location>
</feature>